<dbReference type="EMBL" id="SJPK01000012">
    <property type="protein sequence ID" value="TWT56555.1"/>
    <property type="molecule type" value="Genomic_DNA"/>
</dbReference>
<evidence type="ECO:0000313" key="3">
    <source>
        <dbReference type="Proteomes" id="UP000318053"/>
    </source>
</evidence>
<protein>
    <recommendedName>
        <fullName evidence="4">3-keto-disaccharide hydrolase domain-containing protein</fullName>
    </recommendedName>
</protein>
<sequence length="292" mass="32032">MVTIVRLPHGYQTFPTNRPNTVIRSLRHFALSTMTIAAIFAVSATSAVCQEGRLRSSENGVQDAAEAVVKQSFTPLRGSWKKVVFGGEGAVHFSKTDKGDELVEMLAGDPLTGIRWTGDFPQENYELRLQARRIEGFDFFAAITFPVGKEHCSFVLGGWGGGMVGISSIDGNDASTNQTTQYKEFETNRWYTIRIRVDDEAVRCWIDEDEYALVPRGESELSIRIEMDPCLPMGIANYITRSELKSIGLRRIGPAAQQAASPTAKPAEDSATPAPIPAPETDGPTSDAEEKR</sequence>
<reference evidence="2 3" key="1">
    <citation type="submission" date="2019-02" db="EMBL/GenBank/DDBJ databases">
        <title>Deep-cultivation of Planctomycetes and their phenomic and genomic characterization uncovers novel biology.</title>
        <authorList>
            <person name="Wiegand S."/>
            <person name="Jogler M."/>
            <person name="Boedeker C."/>
            <person name="Pinto D."/>
            <person name="Vollmers J."/>
            <person name="Rivas-Marin E."/>
            <person name="Kohn T."/>
            <person name="Peeters S.H."/>
            <person name="Heuer A."/>
            <person name="Rast P."/>
            <person name="Oberbeckmann S."/>
            <person name="Bunk B."/>
            <person name="Jeske O."/>
            <person name="Meyerdierks A."/>
            <person name="Storesund J.E."/>
            <person name="Kallscheuer N."/>
            <person name="Luecker S."/>
            <person name="Lage O.M."/>
            <person name="Pohl T."/>
            <person name="Merkel B.J."/>
            <person name="Hornburger P."/>
            <person name="Mueller R.-W."/>
            <person name="Bruemmer F."/>
            <person name="Labrenz M."/>
            <person name="Spormann A.M."/>
            <person name="Op Den Camp H."/>
            <person name="Overmann J."/>
            <person name="Amann R."/>
            <person name="Jetten M.S.M."/>
            <person name="Mascher T."/>
            <person name="Medema M.H."/>
            <person name="Devos D.P."/>
            <person name="Kaster A.-K."/>
            <person name="Ovreas L."/>
            <person name="Rohde M."/>
            <person name="Galperin M.Y."/>
            <person name="Jogler C."/>
        </authorList>
    </citation>
    <scope>NUCLEOTIDE SEQUENCE [LARGE SCALE GENOMIC DNA]</scope>
    <source>
        <strain evidence="2 3">CA85</strain>
    </source>
</reference>
<organism evidence="2 3">
    <name type="scientific">Allorhodopirellula solitaria</name>
    <dbReference type="NCBI Taxonomy" id="2527987"/>
    <lineage>
        <taxon>Bacteria</taxon>
        <taxon>Pseudomonadati</taxon>
        <taxon>Planctomycetota</taxon>
        <taxon>Planctomycetia</taxon>
        <taxon>Pirellulales</taxon>
        <taxon>Pirellulaceae</taxon>
        <taxon>Allorhodopirellula</taxon>
    </lineage>
</organism>
<gene>
    <name evidence="2" type="ORF">CA85_40880</name>
</gene>
<evidence type="ECO:0000256" key="1">
    <source>
        <dbReference type="SAM" id="MobiDB-lite"/>
    </source>
</evidence>
<comment type="caution">
    <text evidence="2">The sequence shown here is derived from an EMBL/GenBank/DDBJ whole genome shotgun (WGS) entry which is preliminary data.</text>
</comment>
<evidence type="ECO:0008006" key="4">
    <source>
        <dbReference type="Google" id="ProtNLM"/>
    </source>
</evidence>
<accession>A0A5C5X318</accession>
<keyword evidence="3" id="KW-1185">Reference proteome</keyword>
<dbReference type="Proteomes" id="UP000318053">
    <property type="component" value="Unassembled WGS sequence"/>
</dbReference>
<name>A0A5C5X318_9BACT</name>
<feature type="region of interest" description="Disordered" evidence="1">
    <location>
        <begin position="254"/>
        <end position="292"/>
    </location>
</feature>
<dbReference type="AlphaFoldDB" id="A0A5C5X318"/>
<dbReference type="Gene3D" id="2.60.120.560">
    <property type="entry name" value="Exo-inulinase, domain 1"/>
    <property type="match status" value="1"/>
</dbReference>
<proteinExistence type="predicted"/>
<evidence type="ECO:0000313" key="2">
    <source>
        <dbReference type="EMBL" id="TWT56555.1"/>
    </source>
</evidence>